<keyword evidence="9" id="KW-1185">Reference proteome</keyword>
<dbReference type="AlphaFoldDB" id="A0A4U0XXV2"/>
<dbReference type="GO" id="GO:0006400">
    <property type="term" value="P:tRNA modification"/>
    <property type="evidence" value="ECO:0007669"/>
    <property type="project" value="TreeGrafter"/>
</dbReference>
<accession>A0A4U0XXV2</accession>
<dbReference type="EC" id="3.2.2.-" evidence="6"/>
<comment type="function">
    <text evidence="6">Catalyzes the hydrolysis of queuosine 5'-phosphate, releasing the nucleobase queuine (q). Is required for salvage of queuine from exogenous queuosine (Q) that is imported and then converted to queuosine 5'-phosphate intracellularly.</text>
</comment>
<gene>
    <name evidence="8" type="ORF">B0A49_00515</name>
</gene>
<dbReference type="GO" id="GO:0016787">
    <property type="term" value="F:hydrolase activity"/>
    <property type="evidence" value="ECO:0007669"/>
    <property type="project" value="UniProtKB-KW"/>
</dbReference>
<evidence type="ECO:0000256" key="6">
    <source>
        <dbReference type="RuleBase" id="RU365002"/>
    </source>
</evidence>
<dbReference type="Proteomes" id="UP000308768">
    <property type="component" value="Unassembled WGS sequence"/>
</dbReference>
<dbReference type="STRING" id="331657.A0A4U0XXV2"/>
<comment type="similarity">
    <text evidence="2 6">Belongs to the QNG1 protein family.</text>
</comment>
<keyword evidence="1 6" id="KW-0378">Hydrolase</keyword>
<evidence type="ECO:0000256" key="2">
    <source>
        <dbReference type="ARBA" id="ARBA00035119"/>
    </source>
</evidence>
<evidence type="ECO:0000256" key="3">
    <source>
        <dbReference type="ARBA" id="ARBA00035306"/>
    </source>
</evidence>
<dbReference type="InterPro" id="IPR019438">
    <property type="entry name" value="Q_salvage"/>
</dbReference>
<organism evidence="8 9">
    <name type="scientific">Cryomyces minteri</name>
    <dbReference type="NCBI Taxonomy" id="331657"/>
    <lineage>
        <taxon>Eukaryota</taxon>
        <taxon>Fungi</taxon>
        <taxon>Dikarya</taxon>
        <taxon>Ascomycota</taxon>
        <taxon>Pezizomycotina</taxon>
        <taxon>Dothideomycetes</taxon>
        <taxon>Dothideomycetes incertae sedis</taxon>
        <taxon>Cryomyces</taxon>
    </lineage>
</organism>
<evidence type="ECO:0000256" key="5">
    <source>
        <dbReference type="ARBA" id="ARBA00048204"/>
    </source>
</evidence>
<evidence type="ECO:0000256" key="7">
    <source>
        <dbReference type="SAM" id="MobiDB-lite"/>
    </source>
</evidence>
<name>A0A4U0XXV2_9PEZI</name>
<sequence length="379" mass="42500">MSDDETDPELLTLLRSSLGLGTDSPVDAPPDTGVLGSALHIYNNSIDVAISMAGTRAAAALLHRQMQQRDYSTAAWRAHELHPKSKDAATADFIFTTDLLNFCFWSERGAAERFAVEYRGRRWTGYWSLVACLQRALDEDIPITTPSFWRNEADCPDSLLHHVFRSATAEEMPLLRERIDCLREASLVLSQSFASSVAVLIASASHSAAALVNRLAASFPCFNDVHRFEGREVRILKRAQIFVADLWAAFDGEGYGRFGDIDSITMFADYRVPQMLHHLGVLSYSPPLASHIRSLKPIPSGHAWEIQLRGNAIQAVELLKRQIHSAHPDAKINAILIDFFLYDVAKERERELERKRQFGGEGGEGGEEMPHHRTRSIWY</sequence>
<comment type="catalytic activity">
    <reaction evidence="5 6">
        <text>queuosine 5'-phosphate + H2O = queuine + D-ribose 5-phosphate</text>
        <dbReference type="Rhea" id="RHEA:75387"/>
        <dbReference type="ChEBI" id="CHEBI:15377"/>
        <dbReference type="ChEBI" id="CHEBI:17433"/>
        <dbReference type="ChEBI" id="CHEBI:78346"/>
        <dbReference type="ChEBI" id="CHEBI:194371"/>
    </reaction>
    <physiologicalReaction direction="left-to-right" evidence="5 6">
        <dbReference type="Rhea" id="RHEA:75388"/>
    </physiologicalReaction>
</comment>
<comment type="caution">
    <text evidence="8">The sequence shown here is derived from an EMBL/GenBank/DDBJ whole genome shotgun (WGS) entry which is preliminary data.</text>
</comment>
<dbReference type="PANTHER" id="PTHR21314:SF0">
    <property type="entry name" value="QUEUOSINE 5'-PHOSPHATE N-GLYCOSYLASE_HYDROLASE"/>
    <property type="match status" value="1"/>
</dbReference>
<evidence type="ECO:0000256" key="4">
    <source>
        <dbReference type="ARBA" id="ARBA00035393"/>
    </source>
</evidence>
<dbReference type="OrthoDB" id="416777at2759"/>
<protein>
    <recommendedName>
        <fullName evidence="3 6">Queuosine 5'-phosphate N-glycosylase/hydrolase</fullName>
        <ecNumber evidence="6">3.2.2.-</ecNumber>
    </recommendedName>
    <alternativeName>
        <fullName evidence="4 6">Queuosine-nucleotide N-glycosylase/hydrolase</fullName>
    </alternativeName>
</protein>
<reference evidence="8 9" key="1">
    <citation type="submission" date="2017-03" db="EMBL/GenBank/DDBJ databases">
        <title>Genomes of endolithic fungi from Antarctica.</title>
        <authorList>
            <person name="Coleine C."/>
            <person name="Masonjones S."/>
            <person name="Stajich J.E."/>
        </authorList>
    </citation>
    <scope>NUCLEOTIDE SEQUENCE [LARGE SCALE GENOMIC DNA]</scope>
    <source>
        <strain evidence="8 9">CCFEE 5187</strain>
    </source>
</reference>
<evidence type="ECO:0000313" key="8">
    <source>
        <dbReference type="EMBL" id="TKA80778.1"/>
    </source>
</evidence>
<dbReference type="EMBL" id="NAJN01000047">
    <property type="protein sequence ID" value="TKA80778.1"/>
    <property type="molecule type" value="Genomic_DNA"/>
</dbReference>
<proteinExistence type="inferred from homology"/>
<feature type="region of interest" description="Disordered" evidence="7">
    <location>
        <begin position="353"/>
        <end position="379"/>
    </location>
</feature>
<dbReference type="PANTHER" id="PTHR21314">
    <property type="entry name" value="QUEUOSINE 5'-PHOSPHATE N-GLYCOSYLASE_HYDROLASE-RELATED"/>
    <property type="match status" value="1"/>
</dbReference>
<evidence type="ECO:0000256" key="1">
    <source>
        <dbReference type="ARBA" id="ARBA00022801"/>
    </source>
</evidence>
<dbReference type="Pfam" id="PF10343">
    <property type="entry name" value="Q_salvage"/>
    <property type="match status" value="1"/>
</dbReference>
<evidence type="ECO:0000313" key="9">
    <source>
        <dbReference type="Proteomes" id="UP000308768"/>
    </source>
</evidence>